<organism evidence="3">
    <name type="scientific">Nothobranchius korthausae</name>
    <dbReference type="NCBI Taxonomy" id="1143690"/>
    <lineage>
        <taxon>Eukaryota</taxon>
        <taxon>Metazoa</taxon>
        <taxon>Chordata</taxon>
        <taxon>Craniata</taxon>
        <taxon>Vertebrata</taxon>
        <taxon>Euteleostomi</taxon>
        <taxon>Actinopterygii</taxon>
        <taxon>Neopterygii</taxon>
        <taxon>Teleostei</taxon>
        <taxon>Neoteleostei</taxon>
        <taxon>Acanthomorphata</taxon>
        <taxon>Ovalentaria</taxon>
        <taxon>Atherinomorphae</taxon>
        <taxon>Cyprinodontiformes</taxon>
        <taxon>Nothobranchiidae</taxon>
        <taxon>Nothobranchius</taxon>
    </lineage>
</organism>
<feature type="region of interest" description="Disordered" evidence="1">
    <location>
        <begin position="14"/>
        <end position="39"/>
    </location>
</feature>
<reference evidence="3" key="1">
    <citation type="submission" date="2016-05" db="EMBL/GenBank/DDBJ databases">
        <authorList>
            <person name="Lavstsen T."/>
            <person name="Jespersen J.S."/>
        </authorList>
    </citation>
    <scope>NUCLEOTIDE SEQUENCE</scope>
    <source>
        <tissue evidence="3">Brain</tissue>
    </source>
</reference>
<name>A0A1A8FFS8_9TELE</name>
<feature type="domain" description="Kinesin-like protein KIF6/9 C-terminal" evidence="2">
    <location>
        <begin position="71"/>
        <end position="118"/>
    </location>
</feature>
<feature type="non-terminal residue" evidence="3">
    <location>
        <position position="118"/>
    </location>
</feature>
<proteinExistence type="predicted"/>
<dbReference type="EMBL" id="HAEB01011350">
    <property type="protein sequence ID" value="SBQ57877.1"/>
    <property type="molecule type" value="Transcribed_RNA"/>
</dbReference>
<reference evidence="3" key="2">
    <citation type="submission" date="2016-06" db="EMBL/GenBank/DDBJ databases">
        <title>The genome of a short-lived fish provides insights into sex chromosome evolution and the genetic control of aging.</title>
        <authorList>
            <person name="Reichwald K."/>
            <person name="Felder M."/>
            <person name="Petzold A."/>
            <person name="Koch P."/>
            <person name="Groth M."/>
            <person name="Platzer M."/>
        </authorList>
    </citation>
    <scope>NUCLEOTIDE SEQUENCE</scope>
    <source>
        <tissue evidence="3">Brain</tissue>
    </source>
</reference>
<evidence type="ECO:0000313" key="3">
    <source>
        <dbReference type="EMBL" id="SBQ57877.1"/>
    </source>
</evidence>
<evidence type="ECO:0000259" key="2">
    <source>
        <dbReference type="Pfam" id="PF23735"/>
    </source>
</evidence>
<evidence type="ECO:0000256" key="1">
    <source>
        <dbReference type="SAM" id="MobiDB-lite"/>
    </source>
</evidence>
<dbReference type="InterPro" id="IPR056524">
    <property type="entry name" value="KIF6/9_C"/>
</dbReference>
<gene>
    <name evidence="3" type="primary">KIF6</name>
</gene>
<dbReference type="AlphaFoldDB" id="A0A1A8FFS8"/>
<sequence>MRKIRRSFSLLKSMVLDKQGGKNGSNERQKSPERRKEDVSAAEVVKLKELLKQQQNGRAVRHIKTGSQLSMGKQEAFEIFIRDHEERSTIEDNKTILKERSAEARKLVEELSEARTRI</sequence>
<feature type="compositionally biased region" description="Basic and acidic residues" evidence="1">
    <location>
        <begin position="25"/>
        <end position="39"/>
    </location>
</feature>
<dbReference type="Pfam" id="PF23735">
    <property type="entry name" value="KIF9"/>
    <property type="match status" value="1"/>
</dbReference>
<protein>
    <submittedName>
        <fullName evidence="3">Kinesin family member 6</fullName>
    </submittedName>
</protein>
<accession>A0A1A8FFS8</accession>